<feature type="transmembrane region" description="Helical" evidence="1">
    <location>
        <begin position="76"/>
        <end position="95"/>
    </location>
</feature>
<feature type="transmembrane region" description="Helical" evidence="1">
    <location>
        <begin position="47"/>
        <end position="64"/>
    </location>
</feature>
<feature type="transmembrane region" description="Helical" evidence="1">
    <location>
        <begin position="101"/>
        <end position="119"/>
    </location>
</feature>
<keyword evidence="3" id="KW-1185">Reference proteome</keyword>
<keyword evidence="1" id="KW-0812">Transmembrane</keyword>
<dbReference type="Proteomes" id="UP001205740">
    <property type="component" value="Unassembled WGS sequence"/>
</dbReference>
<sequence>MYRPTVRAATATWLAGTSIALITQGLFPNQFADTTAWGRNAGWQREIAIWNLGTLVAGGAIVAGDRDPVRAQLRGLAVLSTLFGVNHAVAAAQSGGKPGNIAWAVINGGGVVSALAALASERPSRRG</sequence>
<evidence type="ECO:0000313" key="3">
    <source>
        <dbReference type="Proteomes" id="UP001205740"/>
    </source>
</evidence>
<organism evidence="2 3">
    <name type="scientific">Williamsia serinedens</name>
    <dbReference type="NCBI Taxonomy" id="391736"/>
    <lineage>
        <taxon>Bacteria</taxon>
        <taxon>Bacillati</taxon>
        <taxon>Actinomycetota</taxon>
        <taxon>Actinomycetes</taxon>
        <taxon>Mycobacteriales</taxon>
        <taxon>Nocardiaceae</taxon>
        <taxon>Williamsia</taxon>
    </lineage>
</organism>
<name>A0ABT1GYB9_9NOCA</name>
<protein>
    <submittedName>
        <fullName evidence="2">Uncharacterized protein</fullName>
    </submittedName>
</protein>
<evidence type="ECO:0000256" key="1">
    <source>
        <dbReference type="SAM" id="Phobius"/>
    </source>
</evidence>
<reference evidence="2 3" key="1">
    <citation type="submission" date="2022-06" db="EMBL/GenBank/DDBJ databases">
        <title>Genomic Encyclopedia of Archaeal and Bacterial Type Strains, Phase II (KMG-II): from individual species to whole genera.</title>
        <authorList>
            <person name="Goeker M."/>
        </authorList>
    </citation>
    <scope>NUCLEOTIDE SEQUENCE [LARGE SCALE GENOMIC DNA]</scope>
    <source>
        <strain evidence="2 3">DSM 45037</strain>
    </source>
</reference>
<keyword evidence="1" id="KW-0472">Membrane</keyword>
<accession>A0ABT1GYB9</accession>
<dbReference type="EMBL" id="JAMTCG010000002">
    <property type="protein sequence ID" value="MCP2159989.1"/>
    <property type="molecule type" value="Genomic_DNA"/>
</dbReference>
<keyword evidence="1" id="KW-1133">Transmembrane helix</keyword>
<comment type="caution">
    <text evidence="2">The sequence shown here is derived from an EMBL/GenBank/DDBJ whole genome shotgun (WGS) entry which is preliminary data.</text>
</comment>
<proteinExistence type="predicted"/>
<gene>
    <name evidence="2" type="ORF">LX12_001168</name>
</gene>
<feature type="transmembrane region" description="Helical" evidence="1">
    <location>
        <begin position="7"/>
        <end position="27"/>
    </location>
</feature>
<evidence type="ECO:0000313" key="2">
    <source>
        <dbReference type="EMBL" id="MCP2159989.1"/>
    </source>
</evidence>
<dbReference type="RefSeq" id="WP_253653577.1">
    <property type="nucleotide sequence ID" value="NZ_BAAAOE010000001.1"/>
</dbReference>